<name>A0A1I8AZD3_MELHA</name>
<evidence type="ECO:0000313" key="2">
    <source>
        <dbReference type="WBParaSite" id="MhA1_Contig1117.frz3.gene2"/>
    </source>
</evidence>
<accession>A0A1I8AZD3</accession>
<keyword evidence="1" id="KW-1185">Reference proteome</keyword>
<protein>
    <submittedName>
        <fullName evidence="2">Glycosyl transferase</fullName>
    </submittedName>
</protein>
<evidence type="ECO:0000313" key="1">
    <source>
        <dbReference type="Proteomes" id="UP000095281"/>
    </source>
</evidence>
<dbReference type="WBParaSite" id="MhA1_Contig1117.frz3.gene2">
    <property type="protein sequence ID" value="MhA1_Contig1117.frz3.gene2"/>
    <property type="gene ID" value="MhA1_Contig1117.frz3.gene2"/>
</dbReference>
<proteinExistence type="predicted"/>
<organism evidence="1 2">
    <name type="scientific">Meloidogyne hapla</name>
    <name type="common">Root-knot nematode worm</name>
    <dbReference type="NCBI Taxonomy" id="6305"/>
    <lineage>
        <taxon>Eukaryota</taxon>
        <taxon>Metazoa</taxon>
        <taxon>Ecdysozoa</taxon>
        <taxon>Nematoda</taxon>
        <taxon>Chromadorea</taxon>
        <taxon>Rhabditida</taxon>
        <taxon>Tylenchina</taxon>
        <taxon>Tylenchomorpha</taxon>
        <taxon>Tylenchoidea</taxon>
        <taxon>Meloidogynidae</taxon>
        <taxon>Meloidogyninae</taxon>
        <taxon>Meloidogyne</taxon>
    </lineage>
</organism>
<reference evidence="2" key="1">
    <citation type="submission" date="2016-11" db="UniProtKB">
        <authorList>
            <consortium name="WormBaseParasite"/>
        </authorList>
    </citation>
    <scope>IDENTIFICATION</scope>
</reference>
<dbReference type="AlphaFoldDB" id="A0A1I8AZD3"/>
<dbReference type="Proteomes" id="UP000095281">
    <property type="component" value="Unplaced"/>
</dbReference>
<sequence>SDPDILNRPFMKFLEKPWQGLCEFKDTVLNLDGYTDISNHKSFAKKYLLYRAGCSIFMLSGKLHSYMDYPAINIIASQELVFSMIMEFNLNDNVDVFNENEKRKMKDIIGNTTGIDNFYQNVFYIIFKIGELYKSIN</sequence>